<dbReference type="Gene3D" id="3.40.50.720">
    <property type="entry name" value="NAD(P)-binding Rossmann-like Domain"/>
    <property type="match status" value="1"/>
</dbReference>
<accession>A0A562SSS0</accession>
<evidence type="ECO:0000259" key="3">
    <source>
        <dbReference type="SMART" id="SM00829"/>
    </source>
</evidence>
<dbReference type="InterPro" id="IPR020843">
    <property type="entry name" value="ER"/>
</dbReference>
<feature type="domain" description="Enoyl reductase (ER)" evidence="3">
    <location>
        <begin position="10"/>
        <end position="324"/>
    </location>
</feature>
<organism evidence="4 5">
    <name type="scientific">Chitinophaga japonensis</name>
    <name type="common">Flexibacter japonensis</name>
    <dbReference type="NCBI Taxonomy" id="104662"/>
    <lineage>
        <taxon>Bacteria</taxon>
        <taxon>Pseudomonadati</taxon>
        <taxon>Bacteroidota</taxon>
        <taxon>Chitinophagia</taxon>
        <taxon>Chitinophagales</taxon>
        <taxon>Chitinophagaceae</taxon>
        <taxon>Chitinophaga</taxon>
    </lineage>
</organism>
<dbReference type="GO" id="GO:0016651">
    <property type="term" value="F:oxidoreductase activity, acting on NAD(P)H"/>
    <property type="evidence" value="ECO:0007669"/>
    <property type="project" value="TreeGrafter"/>
</dbReference>
<dbReference type="SUPFAM" id="SSF50129">
    <property type="entry name" value="GroES-like"/>
    <property type="match status" value="1"/>
</dbReference>
<evidence type="ECO:0000313" key="4">
    <source>
        <dbReference type="EMBL" id="TWI84064.1"/>
    </source>
</evidence>
<dbReference type="PANTHER" id="PTHR48106">
    <property type="entry name" value="QUINONE OXIDOREDUCTASE PIG3-RELATED"/>
    <property type="match status" value="1"/>
</dbReference>
<dbReference type="GO" id="GO:0070402">
    <property type="term" value="F:NADPH binding"/>
    <property type="evidence" value="ECO:0007669"/>
    <property type="project" value="TreeGrafter"/>
</dbReference>
<dbReference type="SMART" id="SM00829">
    <property type="entry name" value="PKS_ER"/>
    <property type="match status" value="1"/>
</dbReference>
<dbReference type="SUPFAM" id="SSF51735">
    <property type="entry name" value="NAD(P)-binding Rossmann-fold domains"/>
    <property type="match status" value="1"/>
</dbReference>
<dbReference type="Pfam" id="PF00107">
    <property type="entry name" value="ADH_zinc_N"/>
    <property type="match status" value="1"/>
</dbReference>
<dbReference type="EMBL" id="VLLG01000005">
    <property type="protein sequence ID" value="TWI84064.1"/>
    <property type="molecule type" value="Genomic_DNA"/>
</dbReference>
<dbReference type="InterPro" id="IPR013154">
    <property type="entry name" value="ADH-like_N"/>
</dbReference>
<dbReference type="RefSeq" id="WP_145717595.1">
    <property type="nucleotide sequence ID" value="NZ_BAAAFY010000002.1"/>
</dbReference>
<keyword evidence="2" id="KW-0560">Oxidoreductase</keyword>
<dbReference type="OrthoDB" id="9787435at2"/>
<dbReference type="AlphaFoldDB" id="A0A562SSS0"/>
<name>A0A562SSS0_CHIJA</name>
<dbReference type="PANTHER" id="PTHR48106:SF18">
    <property type="entry name" value="QUINONE OXIDOREDUCTASE PIG3"/>
    <property type="match status" value="1"/>
</dbReference>
<evidence type="ECO:0000256" key="2">
    <source>
        <dbReference type="ARBA" id="ARBA00023002"/>
    </source>
</evidence>
<dbReference type="InterPro" id="IPR036291">
    <property type="entry name" value="NAD(P)-bd_dom_sf"/>
</dbReference>
<dbReference type="Proteomes" id="UP000316778">
    <property type="component" value="Unassembled WGS sequence"/>
</dbReference>
<keyword evidence="1" id="KW-0521">NADP</keyword>
<proteinExistence type="predicted"/>
<sequence>MKAVVFDQVGDPEQVLYLADLPVPRISKNEVLVKMVAASINPGDFLFIRNLYPDPKKPAFPAQVGGNHGAGIIVETGPDSSLAPGALVAFSYYNTWAEYATVPEEWLIPLPDLLAPEKAGQLVNAITAYDLVEMSGVRETDWLVITAGNAAVSTMAAQFASAKGINVITFVRSRNPAIPLEKMGCAAVIELTAFDGDTRKIIGEITGGQGISGVIDNVGGPLTAALIRSLNFGGKVIINGGMSDENYNLHNFDILLNGVQITPYVYRYFFAPPARGDKAYLDKMLAVYSRKDFIVPVAGLHALSGFRKAVHSTLYQSGGGKHLFSFT</sequence>
<keyword evidence="5" id="KW-1185">Reference proteome</keyword>
<gene>
    <name evidence="4" type="ORF">LX66_4426</name>
</gene>
<evidence type="ECO:0000256" key="1">
    <source>
        <dbReference type="ARBA" id="ARBA00022857"/>
    </source>
</evidence>
<dbReference type="Pfam" id="PF08240">
    <property type="entry name" value="ADH_N"/>
    <property type="match status" value="1"/>
</dbReference>
<dbReference type="Gene3D" id="3.90.180.10">
    <property type="entry name" value="Medium-chain alcohol dehydrogenases, catalytic domain"/>
    <property type="match status" value="1"/>
</dbReference>
<reference evidence="4 5" key="1">
    <citation type="journal article" date="2013" name="Stand. Genomic Sci.">
        <title>Genomic Encyclopedia of Type Strains, Phase I: The one thousand microbial genomes (KMG-I) project.</title>
        <authorList>
            <person name="Kyrpides N.C."/>
            <person name="Woyke T."/>
            <person name="Eisen J.A."/>
            <person name="Garrity G."/>
            <person name="Lilburn T.G."/>
            <person name="Beck B.J."/>
            <person name="Whitman W.B."/>
            <person name="Hugenholtz P."/>
            <person name="Klenk H.P."/>
        </authorList>
    </citation>
    <scope>NUCLEOTIDE SEQUENCE [LARGE SCALE GENOMIC DNA]</scope>
    <source>
        <strain evidence="4 5">DSM 13484</strain>
    </source>
</reference>
<comment type="caution">
    <text evidence="4">The sequence shown here is derived from an EMBL/GenBank/DDBJ whole genome shotgun (WGS) entry which is preliminary data.</text>
</comment>
<dbReference type="InterPro" id="IPR011032">
    <property type="entry name" value="GroES-like_sf"/>
</dbReference>
<dbReference type="InterPro" id="IPR013149">
    <property type="entry name" value="ADH-like_C"/>
</dbReference>
<evidence type="ECO:0000313" key="5">
    <source>
        <dbReference type="Proteomes" id="UP000316778"/>
    </source>
</evidence>
<protein>
    <submittedName>
        <fullName evidence="4">Trans-2-enoyl-CoA reductase</fullName>
    </submittedName>
</protein>